<comment type="caution">
    <text evidence="3">The sequence shown here is derived from an EMBL/GenBank/DDBJ whole genome shotgun (WGS) entry which is preliminary data.</text>
</comment>
<evidence type="ECO:0000313" key="4">
    <source>
        <dbReference type="Proteomes" id="UP001049176"/>
    </source>
</evidence>
<evidence type="ECO:0000313" key="3">
    <source>
        <dbReference type="EMBL" id="KAG7089246.1"/>
    </source>
</evidence>
<dbReference type="Proteomes" id="UP001049176">
    <property type="component" value="Chromosome 7"/>
</dbReference>
<dbReference type="Gene3D" id="1.20.1270.70">
    <property type="entry name" value="Designed single chain three-helix bundle"/>
    <property type="match status" value="1"/>
</dbReference>
<dbReference type="AlphaFoldDB" id="A0A9P7RT13"/>
<sequence length="221" mass="25368">MPVGHSKRESSSDLNERVHKRLRLNCQLPESPVEMSGCRLKTPEPKSRTPSKGPLTMYRTIQQKHGSHAALFYYRRLPSPTHTQYPQLHCAYGRSSAAILLSPSDGLSQHNSKPNVWKWWEERLPRSPAESPSGCRARLLCKPNSGSTTSLAGQQPFHGSFVQGLKLELKQEREHVDKLQSRVEELESHVDEMGCRLEDLESRWDDIDWRLEDLGSRWDEM</sequence>
<keyword evidence="1" id="KW-0175">Coiled coil</keyword>
<accession>A0A9P7RT13</accession>
<organism evidence="3 4">
    <name type="scientific">Marasmius oreades</name>
    <name type="common">fairy-ring Marasmius</name>
    <dbReference type="NCBI Taxonomy" id="181124"/>
    <lineage>
        <taxon>Eukaryota</taxon>
        <taxon>Fungi</taxon>
        <taxon>Dikarya</taxon>
        <taxon>Basidiomycota</taxon>
        <taxon>Agaricomycotina</taxon>
        <taxon>Agaricomycetes</taxon>
        <taxon>Agaricomycetidae</taxon>
        <taxon>Agaricales</taxon>
        <taxon>Marasmiineae</taxon>
        <taxon>Marasmiaceae</taxon>
        <taxon>Marasmius</taxon>
    </lineage>
</organism>
<evidence type="ECO:0000256" key="2">
    <source>
        <dbReference type="SAM" id="MobiDB-lite"/>
    </source>
</evidence>
<evidence type="ECO:0000256" key="1">
    <source>
        <dbReference type="SAM" id="Coils"/>
    </source>
</evidence>
<dbReference type="KEGG" id="more:E1B28_010945"/>
<gene>
    <name evidence="3" type="ORF">E1B28_010945</name>
</gene>
<proteinExistence type="predicted"/>
<feature type="coiled-coil region" evidence="1">
    <location>
        <begin position="162"/>
        <end position="203"/>
    </location>
</feature>
<dbReference type="EMBL" id="CM032187">
    <property type="protein sequence ID" value="KAG7089246.1"/>
    <property type="molecule type" value="Genomic_DNA"/>
</dbReference>
<dbReference type="RefSeq" id="XP_043005716.1">
    <property type="nucleotide sequence ID" value="XM_043155932.1"/>
</dbReference>
<dbReference type="GeneID" id="66080020"/>
<keyword evidence="4" id="KW-1185">Reference proteome</keyword>
<name>A0A9P7RT13_9AGAR</name>
<feature type="region of interest" description="Disordered" evidence="2">
    <location>
        <begin position="33"/>
        <end position="54"/>
    </location>
</feature>
<protein>
    <submittedName>
        <fullName evidence="3">Uncharacterized protein</fullName>
    </submittedName>
</protein>
<reference evidence="3" key="1">
    <citation type="journal article" date="2021" name="Genome Biol. Evol.">
        <title>The assembled and annotated genome of the fairy-ring fungus Marasmius oreades.</title>
        <authorList>
            <person name="Hiltunen M."/>
            <person name="Ament-Velasquez S.L."/>
            <person name="Johannesson H."/>
        </authorList>
    </citation>
    <scope>NUCLEOTIDE SEQUENCE</scope>
    <source>
        <strain evidence="3">03SP1</strain>
    </source>
</reference>